<dbReference type="Proteomes" id="UP000256328">
    <property type="component" value="Unassembled WGS sequence"/>
</dbReference>
<protein>
    <submittedName>
        <fullName evidence="1">Uncharacterized protein</fullName>
    </submittedName>
</protein>
<gene>
    <name evidence="1" type="ORF">BP5796_02224</name>
</gene>
<dbReference type="AlphaFoldDB" id="A0A3D8SXS1"/>
<evidence type="ECO:0000313" key="2">
    <source>
        <dbReference type="Proteomes" id="UP000256328"/>
    </source>
</evidence>
<evidence type="ECO:0000313" key="1">
    <source>
        <dbReference type="EMBL" id="RDW91059.1"/>
    </source>
</evidence>
<proteinExistence type="predicted"/>
<reference evidence="1 2" key="1">
    <citation type="journal article" date="2018" name="IMA Fungus">
        <title>IMA Genome-F 9: Draft genome sequence of Annulohypoxylon stygium, Aspergillus mulundensis, Berkeleyomyces basicola (syn. Thielaviopsis basicola), Ceratocystis smalleyi, two Cercospora beticola strains, Coleophoma cylindrospora, Fusarium fracticaudum, Phialophora cf. hyalina, and Morchella septimelata.</title>
        <authorList>
            <person name="Wingfield B.D."/>
            <person name="Bills G.F."/>
            <person name="Dong Y."/>
            <person name="Huang W."/>
            <person name="Nel W.J."/>
            <person name="Swalarsk-Parry B.S."/>
            <person name="Vaghefi N."/>
            <person name="Wilken P.M."/>
            <person name="An Z."/>
            <person name="de Beer Z.W."/>
            <person name="De Vos L."/>
            <person name="Chen L."/>
            <person name="Duong T.A."/>
            <person name="Gao Y."/>
            <person name="Hammerbacher A."/>
            <person name="Kikkert J.R."/>
            <person name="Li Y."/>
            <person name="Li H."/>
            <person name="Li K."/>
            <person name="Li Q."/>
            <person name="Liu X."/>
            <person name="Ma X."/>
            <person name="Naidoo K."/>
            <person name="Pethybridge S.J."/>
            <person name="Sun J."/>
            <person name="Steenkamp E.T."/>
            <person name="van der Nest M.A."/>
            <person name="van Wyk S."/>
            <person name="Wingfield M.J."/>
            <person name="Xiong C."/>
            <person name="Yue Q."/>
            <person name="Zhang X."/>
        </authorList>
    </citation>
    <scope>NUCLEOTIDE SEQUENCE [LARGE SCALE GENOMIC DNA]</scope>
    <source>
        <strain evidence="1 2">BP5796</strain>
    </source>
</reference>
<sequence>MIPWEPAPIGAPMLTLNMGESRSYHTRAIQNPHPRKVVWTSAGNLPVRPFESLLGRKLPYSVTHDTRTKVLPSLQQQRSLAYVCGIKPAPKVGRGDDADGVIRDVAGPWSERPWF</sequence>
<dbReference type="EMBL" id="PDLN01000003">
    <property type="protein sequence ID" value="RDW91059.1"/>
    <property type="molecule type" value="Genomic_DNA"/>
</dbReference>
<accession>A0A3D8SXS1</accession>
<organism evidence="1 2">
    <name type="scientific">Coleophoma crateriformis</name>
    <dbReference type="NCBI Taxonomy" id="565419"/>
    <lineage>
        <taxon>Eukaryota</taxon>
        <taxon>Fungi</taxon>
        <taxon>Dikarya</taxon>
        <taxon>Ascomycota</taxon>
        <taxon>Pezizomycotina</taxon>
        <taxon>Leotiomycetes</taxon>
        <taxon>Helotiales</taxon>
        <taxon>Dermateaceae</taxon>
        <taxon>Coleophoma</taxon>
    </lineage>
</organism>
<keyword evidence="2" id="KW-1185">Reference proteome</keyword>
<comment type="caution">
    <text evidence="1">The sequence shown here is derived from an EMBL/GenBank/DDBJ whole genome shotgun (WGS) entry which is preliminary data.</text>
</comment>
<name>A0A3D8SXS1_9HELO</name>